<gene>
    <name evidence="2" type="ORF">G5B42_06975</name>
</gene>
<proteinExistence type="predicted"/>
<name>A0A8J6I1J1_9FIRM</name>
<dbReference type="InterPro" id="IPR017937">
    <property type="entry name" value="Thioredoxin_CS"/>
</dbReference>
<evidence type="ECO:0000259" key="1">
    <source>
        <dbReference type="PROSITE" id="PS51352"/>
    </source>
</evidence>
<organism evidence="2 3">
    <name type="scientific">Capillibacterium thermochitinicola</name>
    <dbReference type="NCBI Taxonomy" id="2699427"/>
    <lineage>
        <taxon>Bacteria</taxon>
        <taxon>Bacillati</taxon>
        <taxon>Bacillota</taxon>
        <taxon>Capillibacterium</taxon>
    </lineage>
</organism>
<dbReference type="InterPro" id="IPR000866">
    <property type="entry name" value="AhpC/TSA"/>
</dbReference>
<evidence type="ECO:0000313" key="3">
    <source>
        <dbReference type="Proteomes" id="UP000657177"/>
    </source>
</evidence>
<dbReference type="Gene3D" id="3.40.30.10">
    <property type="entry name" value="Glutaredoxin"/>
    <property type="match status" value="1"/>
</dbReference>
<dbReference type="InterPro" id="IPR036249">
    <property type="entry name" value="Thioredoxin-like_sf"/>
</dbReference>
<dbReference type="RefSeq" id="WP_181339734.1">
    <property type="nucleotide sequence ID" value="NZ_JAAKDE010000013.1"/>
</dbReference>
<dbReference type="PROSITE" id="PS00194">
    <property type="entry name" value="THIOREDOXIN_1"/>
    <property type="match status" value="1"/>
</dbReference>
<reference evidence="2" key="1">
    <citation type="submission" date="2020-06" db="EMBL/GenBank/DDBJ databases">
        <title>Novel chitinolytic bacterium.</title>
        <authorList>
            <person name="Ungkulpasvich U."/>
            <person name="Kosugi A."/>
            <person name="Uke A."/>
        </authorList>
    </citation>
    <scope>NUCLEOTIDE SEQUENCE</scope>
    <source>
        <strain evidence="2">UUS1-1</strain>
    </source>
</reference>
<evidence type="ECO:0000313" key="2">
    <source>
        <dbReference type="EMBL" id="MBA2133283.1"/>
    </source>
</evidence>
<dbReference type="Proteomes" id="UP000657177">
    <property type="component" value="Unassembled WGS sequence"/>
</dbReference>
<dbReference type="Pfam" id="PF00578">
    <property type="entry name" value="AhpC-TSA"/>
    <property type="match status" value="1"/>
</dbReference>
<dbReference type="InterPro" id="IPR050553">
    <property type="entry name" value="Thioredoxin_ResA/DsbE_sf"/>
</dbReference>
<dbReference type="GO" id="GO:0016491">
    <property type="term" value="F:oxidoreductase activity"/>
    <property type="evidence" value="ECO:0007669"/>
    <property type="project" value="InterPro"/>
</dbReference>
<dbReference type="PANTHER" id="PTHR42852:SF13">
    <property type="entry name" value="PROTEIN DIPZ"/>
    <property type="match status" value="1"/>
</dbReference>
<feature type="domain" description="Thioredoxin" evidence="1">
    <location>
        <begin position="34"/>
        <end position="176"/>
    </location>
</feature>
<dbReference type="CDD" id="cd02966">
    <property type="entry name" value="TlpA_like_family"/>
    <property type="match status" value="1"/>
</dbReference>
<dbReference type="GO" id="GO:0016209">
    <property type="term" value="F:antioxidant activity"/>
    <property type="evidence" value="ECO:0007669"/>
    <property type="project" value="InterPro"/>
</dbReference>
<dbReference type="SUPFAM" id="SSF52833">
    <property type="entry name" value="Thioredoxin-like"/>
    <property type="match status" value="1"/>
</dbReference>
<dbReference type="InterPro" id="IPR013766">
    <property type="entry name" value="Thioredoxin_domain"/>
</dbReference>
<keyword evidence="3" id="KW-1185">Reference proteome</keyword>
<protein>
    <submittedName>
        <fullName evidence="2">TlpA family protein disulfide reductase</fullName>
    </submittedName>
</protein>
<accession>A0A8J6I1J1</accession>
<dbReference type="AlphaFoldDB" id="A0A8J6I1J1"/>
<comment type="caution">
    <text evidence="2">The sequence shown here is derived from an EMBL/GenBank/DDBJ whole genome shotgun (WGS) entry which is preliminary data.</text>
</comment>
<dbReference type="EMBL" id="JAAKDE010000013">
    <property type="protein sequence ID" value="MBA2133283.1"/>
    <property type="molecule type" value="Genomic_DNA"/>
</dbReference>
<dbReference type="PROSITE" id="PS51352">
    <property type="entry name" value="THIOREDOXIN_2"/>
    <property type="match status" value="1"/>
</dbReference>
<sequence length="176" mass="19980">MRKKGLFIAGLLVVALLLVGFGFSLGGKKEGEVARVGALAPNFQLENLSGEMVELKDIYRKNQLTMVNFWATWCPPCRIEIPEFVRIYREYRARGLEILAVNVWENSTLEQLQDFVAAAGMEFPILRDVKEDAAAKYQVRGIPTTVFINRDGRIHEIFVGALSYGQLQTRLERYLP</sequence>
<dbReference type="PANTHER" id="PTHR42852">
    <property type="entry name" value="THIOL:DISULFIDE INTERCHANGE PROTEIN DSBE"/>
    <property type="match status" value="1"/>
</dbReference>